<dbReference type="Gene3D" id="1.20.1250.20">
    <property type="entry name" value="MFS general substrate transporter like domains"/>
    <property type="match status" value="1"/>
</dbReference>
<feature type="transmembrane region" description="Helical" evidence="8">
    <location>
        <begin position="441"/>
        <end position="462"/>
    </location>
</feature>
<dbReference type="InterPro" id="IPR036259">
    <property type="entry name" value="MFS_trans_sf"/>
</dbReference>
<proteinExistence type="inferred from homology"/>
<dbReference type="PROSITE" id="PS00216">
    <property type="entry name" value="SUGAR_TRANSPORT_1"/>
    <property type="match status" value="1"/>
</dbReference>
<feature type="transmembrane region" description="Helical" evidence="8">
    <location>
        <begin position="151"/>
        <end position="176"/>
    </location>
</feature>
<keyword evidence="3 7" id="KW-0813">Transport</keyword>
<feature type="transmembrane region" description="Helical" evidence="8">
    <location>
        <begin position="93"/>
        <end position="111"/>
    </location>
</feature>
<evidence type="ECO:0000256" key="3">
    <source>
        <dbReference type="ARBA" id="ARBA00022448"/>
    </source>
</evidence>
<dbReference type="NCBIfam" id="TIGR00879">
    <property type="entry name" value="SP"/>
    <property type="match status" value="1"/>
</dbReference>
<keyword evidence="6 8" id="KW-0472">Membrane</keyword>
<feature type="transmembrane region" description="Helical" evidence="8">
    <location>
        <begin position="188"/>
        <end position="205"/>
    </location>
</feature>
<feature type="transmembrane region" description="Helical" evidence="8">
    <location>
        <begin position="375"/>
        <end position="401"/>
    </location>
</feature>
<sequence length="521" mass="57062">MTVEGEHKWNWQNFVITFAISLGQWAFAYPSAIIGSTMGQPSFLRYMEFIEEDGTMTDISVNLQGAMTGVFQAGAFFGILLVSWVMDRYGRKAGMIFCAILSIVGGSITTASNGVAMFIVSRFISGGGSWGFLAVTPVYTSELSPPNLRGLFVGMNGVNIAVGYALASYMGLAFFYVSDPAAQWRCPLGIALVFPVGILLIMAVVPESPRWLLMKGRTEDARKITLKLHKEADTGATEYAEAQFEQMYLQAEVDRTLNPTWREMFLRPSYRKRAIVAIAFAFIGHSTGVTVINNYGPTLYKALGYDSEYQLILQTGWITMAIPANILGVFVTDSWGRKPLILLGVLGCCACLIIEAALVAVYASPVPEAPNLVAIRAAVAILYLFMIFYSLGIDVAGMVFFGELFPNHLRAKGMGLAAVTIALSDFVYLQCGAIAYRDIGWKYYLVFVIVTLIGAIYLMVYVPETRGIPLEEMSALFGDVDEIANFRSSPNRNGDTDGIEPTVTYRKTDEDGDVITTTHVA</sequence>
<dbReference type="PANTHER" id="PTHR48022:SF11">
    <property type="entry name" value="MONOSACCHARIDE TRANSPORTER (HXT8), PUTATIVE (AFU_ORTHOLOGUE AFUA_2G08120)-RELATED"/>
    <property type="match status" value="1"/>
</dbReference>
<dbReference type="GO" id="GO:0016020">
    <property type="term" value="C:membrane"/>
    <property type="evidence" value="ECO:0007669"/>
    <property type="project" value="UniProtKB-SubCell"/>
</dbReference>
<name>A0A1V6RXP6_9EURO</name>
<keyword evidence="4 8" id="KW-0812">Transmembrane</keyword>
<feature type="transmembrane region" description="Helical" evidence="8">
    <location>
        <begin position="274"/>
        <end position="292"/>
    </location>
</feature>
<dbReference type="FunFam" id="1.20.1250.20:FF:001515">
    <property type="entry name" value="Uncharacterized protein"/>
    <property type="match status" value="1"/>
</dbReference>
<reference evidence="11" key="1">
    <citation type="journal article" date="2017" name="Nat. Microbiol.">
        <title>Global analysis of biosynthetic gene clusters reveals vast potential of secondary metabolite production in Penicillium species.</title>
        <authorList>
            <person name="Nielsen J.C."/>
            <person name="Grijseels S."/>
            <person name="Prigent S."/>
            <person name="Ji B."/>
            <person name="Dainat J."/>
            <person name="Nielsen K.F."/>
            <person name="Frisvad J.C."/>
            <person name="Workman M."/>
            <person name="Nielsen J."/>
        </authorList>
    </citation>
    <scope>NUCLEOTIDE SEQUENCE [LARGE SCALE GENOMIC DNA]</scope>
    <source>
        <strain evidence="11">IBT 29486</strain>
    </source>
</reference>
<dbReference type="InterPro" id="IPR003663">
    <property type="entry name" value="Sugar/inositol_transpt"/>
</dbReference>
<dbReference type="SUPFAM" id="SSF103473">
    <property type="entry name" value="MFS general substrate transporter"/>
    <property type="match status" value="1"/>
</dbReference>
<dbReference type="PROSITE" id="PS50850">
    <property type="entry name" value="MFS"/>
    <property type="match status" value="1"/>
</dbReference>
<protein>
    <recommendedName>
        <fullName evidence="9">Major facilitator superfamily (MFS) profile domain-containing protein</fullName>
    </recommendedName>
</protein>
<evidence type="ECO:0000256" key="6">
    <source>
        <dbReference type="ARBA" id="ARBA00023136"/>
    </source>
</evidence>
<evidence type="ECO:0000313" key="10">
    <source>
        <dbReference type="EMBL" id="OQE06537.1"/>
    </source>
</evidence>
<dbReference type="AlphaFoldDB" id="A0A1V6RXP6"/>
<dbReference type="Pfam" id="PF00083">
    <property type="entry name" value="Sugar_tr"/>
    <property type="match status" value="1"/>
</dbReference>
<evidence type="ECO:0000256" key="8">
    <source>
        <dbReference type="SAM" id="Phobius"/>
    </source>
</evidence>
<dbReference type="InterPro" id="IPR050360">
    <property type="entry name" value="MFS_Sugar_Transporters"/>
</dbReference>
<evidence type="ECO:0000259" key="9">
    <source>
        <dbReference type="PROSITE" id="PS50850"/>
    </source>
</evidence>
<feature type="transmembrane region" description="Helical" evidence="8">
    <location>
        <begin position="340"/>
        <end position="363"/>
    </location>
</feature>
<evidence type="ECO:0000256" key="5">
    <source>
        <dbReference type="ARBA" id="ARBA00022989"/>
    </source>
</evidence>
<feature type="transmembrane region" description="Helical" evidence="8">
    <location>
        <begin position="312"/>
        <end position="331"/>
    </location>
</feature>
<evidence type="ECO:0000313" key="11">
    <source>
        <dbReference type="Proteomes" id="UP000191518"/>
    </source>
</evidence>
<dbReference type="InterPro" id="IPR005829">
    <property type="entry name" value="Sugar_transporter_CS"/>
</dbReference>
<dbReference type="PANTHER" id="PTHR48022">
    <property type="entry name" value="PLASTIDIC GLUCOSE TRANSPORTER 4"/>
    <property type="match status" value="1"/>
</dbReference>
<gene>
    <name evidence="10" type="ORF">PENVUL_c017G03731</name>
</gene>
<feature type="transmembrane region" description="Helical" evidence="8">
    <location>
        <begin position="413"/>
        <end position="435"/>
    </location>
</feature>
<keyword evidence="5 8" id="KW-1133">Transmembrane helix</keyword>
<evidence type="ECO:0000256" key="2">
    <source>
        <dbReference type="ARBA" id="ARBA00010992"/>
    </source>
</evidence>
<dbReference type="GO" id="GO:0005351">
    <property type="term" value="F:carbohydrate:proton symporter activity"/>
    <property type="evidence" value="ECO:0007669"/>
    <property type="project" value="TreeGrafter"/>
</dbReference>
<evidence type="ECO:0000256" key="4">
    <source>
        <dbReference type="ARBA" id="ARBA00022692"/>
    </source>
</evidence>
<dbReference type="OrthoDB" id="6612291at2759"/>
<feature type="domain" description="Major facilitator superfamily (MFS) profile" evidence="9">
    <location>
        <begin position="16"/>
        <end position="466"/>
    </location>
</feature>
<dbReference type="EMBL" id="MDYP01000017">
    <property type="protein sequence ID" value="OQE06537.1"/>
    <property type="molecule type" value="Genomic_DNA"/>
</dbReference>
<evidence type="ECO:0000256" key="1">
    <source>
        <dbReference type="ARBA" id="ARBA00004141"/>
    </source>
</evidence>
<dbReference type="Proteomes" id="UP000191518">
    <property type="component" value="Unassembled WGS sequence"/>
</dbReference>
<comment type="caution">
    <text evidence="10">The sequence shown here is derived from an EMBL/GenBank/DDBJ whole genome shotgun (WGS) entry which is preliminary data.</text>
</comment>
<dbReference type="InterPro" id="IPR020846">
    <property type="entry name" value="MFS_dom"/>
</dbReference>
<feature type="transmembrane region" description="Helical" evidence="8">
    <location>
        <begin position="66"/>
        <end position="86"/>
    </location>
</feature>
<accession>A0A1V6RXP6</accession>
<dbReference type="InterPro" id="IPR005828">
    <property type="entry name" value="MFS_sugar_transport-like"/>
</dbReference>
<evidence type="ECO:0000256" key="7">
    <source>
        <dbReference type="RuleBase" id="RU003346"/>
    </source>
</evidence>
<comment type="similarity">
    <text evidence="2 7">Belongs to the major facilitator superfamily. Sugar transporter (TC 2.A.1.1) family.</text>
</comment>
<keyword evidence="11" id="KW-1185">Reference proteome</keyword>
<organism evidence="10 11">
    <name type="scientific">Penicillium vulpinum</name>
    <dbReference type="NCBI Taxonomy" id="29845"/>
    <lineage>
        <taxon>Eukaryota</taxon>
        <taxon>Fungi</taxon>
        <taxon>Dikarya</taxon>
        <taxon>Ascomycota</taxon>
        <taxon>Pezizomycotina</taxon>
        <taxon>Eurotiomycetes</taxon>
        <taxon>Eurotiomycetidae</taxon>
        <taxon>Eurotiales</taxon>
        <taxon>Aspergillaceae</taxon>
        <taxon>Penicillium</taxon>
    </lineage>
</organism>
<comment type="subcellular location">
    <subcellularLocation>
        <location evidence="1">Membrane</location>
        <topology evidence="1">Multi-pass membrane protein</topology>
    </subcellularLocation>
</comment>